<dbReference type="Pfam" id="PF11066">
    <property type="entry name" value="DUF2867"/>
    <property type="match status" value="1"/>
</dbReference>
<proteinExistence type="predicted"/>
<keyword evidence="2" id="KW-1185">Reference proteome</keyword>
<comment type="caution">
    <text evidence="1">The sequence shown here is derived from an EMBL/GenBank/DDBJ whole genome shotgun (WGS) entry which is preliminary data.</text>
</comment>
<gene>
    <name evidence="1" type="ORF">JHD44_15595</name>
</gene>
<sequence>MKKVTATNLPLHSVLLERVGQYDFMDCYCVASLLSPRQAAEIIANFPLWARFLVNIRNVLTKPFGLSSDGPEAEDKVGFFPVEFSNDQELIAGFNDKHLDFRITVMSYQGQIYLATWVHPHNLAGKLYLNTILPFHKLIAINALARVKVKS</sequence>
<evidence type="ECO:0000313" key="1">
    <source>
        <dbReference type="EMBL" id="MBJ7552113.1"/>
    </source>
</evidence>
<dbReference type="InterPro" id="IPR021295">
    <property type="entry name" value="DUF2867"/>
</dbReference>
<name>A0ABS0ZG05_9GAMM</name>
<dbReference type="EMBL" id="JAEMUH010000016">
    <property type="protein sequence ID" value="MBJ7552113.1"/>
    <property type="molecule type" value="Genomic_DNA"/>
</dbReference>
<dbReference type="Proteomes" id="UP000598488">
    <property type="component" value="Unassembled WGS sequence"/>
</dbReference>
<evidence type="ECO:0000313" key="2">
    <source>
        <dbReference type="Proteomes" id="UP000598488"/>
    </source>
</evidence>
<protein>
    <submittedName>
        <fullName evidence="1">DUF2867 domain-containing protein</fullName>
    </submittedName>
</protein>
<dbReference type="RefSeq" id="WP_199463696.1">
    <property type="nucleotide sequence ID" value="NZ_JAEMUH010000016.1"/>
</dbReference>
<organism evidence="1 2">
    <name type="scientific">Marinomonas ostreistagni</name>
    <dbReference type="NCBI Taxonomy" id="359209"/>
    <lineage>
        <taxon>Bacteria</taxon>
        <taxon>Pseudomonadati</taxon>
        <taxon>Pseudomonadota</taxon>
        <taxon>Gammaproteobacteria</taxon>
        <taxon>Oceanospirillales</taxon>
        <taxon>Oceanospirillaceae</taxon>
        <taxon>Marinomonas</taxon>
    </lineage>
</organism>
<accession>A0ABS0ZG05</accession>
<reference evidence="1 2" key="1">
    <citation type="submission" date="2020-12" db="EMBL/GenBank/DDBJ databases">
        <title>Comparative genome analysis of fungal antagonists Marinomonas ostreistagni 398 and M. spartinae 468.</title>
        <authorList>
            <person name="Fields J.L."/>
            <person name="Mavrodi O.V."/>
            <person name="Biber P.D."/>
            <person name="Indest K.J."/>
            <person name="Mavrodi D.V."/>
        </authorList>
    </citation>
    <scope>NUCLEOTIDE SEQUENCE [LARGE SCALE GENOMIC DNA]</scope>
    <source>
        <strain evidence="1 2">USM7</strain>
    </source>
</reference>